<dbReference type="EMBL" id="JBGNUJ010000012">
    <property type="protein sequence ID" value="KAL3952678.1"/>
    <property type="molecule type" value="Genomic_DNA"/>
</dbReference>
<proteinExistence type="predicted"/>
<name>A0ACC4D971_PURLI</name>
<evidence type="ECO:0000313" key="2">
    <source>
        <dbReference type="Proteomes" id="UP001638806"/>
    </source>
</evidence>
<protein>
    <submittedName>
        <fullName evidence="1">Uncharacterized protein</fullName>
    </submittedName>
</protein>
<accession>A0ACC4D971</accession>
<sequence>MHRAASAAGVTPTIKDIQCDGDGAPRQACTPNKDKARPVATGHMQPFRKTRMERTRVGQCRVSKCVRVMLEATTVRVFAGGTKPGAAWNPLGIISEEGTAPMCDGSSPRPCGHSTLSTERLCAKRSYCAQSERLHKGRIKICNKESDARLLVLHPHHRAEGSTFGRIPTAGFCLVDHQICGTEAIWPRRLACPVIVRSGAAKYQVSSENIPARMYLGSDAGGLTLPTERDSSKQVHGALPTETTIMSYMTTILYQRRHGATFDMKYYTDHHMPLVERHWKPAGLLKWEVVEFNLALGGGEPQFSVMALLTWKDQASCTAALAGSGTSEIHEDIPQFSTEKPTVIYGRIVSST</sequence>
<gene>
    <name evidence="1" type="ORF">ACCO45_012621</name>
</gene>
<organism evidence="1 2">
    <name type="scientific">Purpureocillium lilacinum</name>
    <name type="common">Paecilomyces lilacinus</name>
    <dbReference type="NCBI Taxonomy" id="33203"/>
    <lineage>
        <taxon>Eukaryota</taxon>
        <taxon>Fungi</taxon>
        <taxon>Dikarya</taxon>
        <taxon>Ascomycota</taxon>
        <taxon>Pezizomycotina</taxon>
        <taxon>Sordariomycetes</taxon>
        <taxon>Hypocreomycetidae</taxon>
        <taxon>Hypocreales</taxon>
        <taxon>Ophiocordycipitaceae</taxon>
        <taxon>Purpureocillium</taxon>
    </lineage>
</organism>
<dbReference type="Proteomes" id="UP001638806">
    <property type="component" value="Unassembled WGS sequence"/>
</dbReference>
<reference evidence="1" key="1">
    <citation type="submission" date="2024-12" db="EMBL/GenBank/DDBJ databases">
        <title>Comparative genomics and development of molecular markers within Purpureocillium lilacinum and among Purpureocillium species.</title>
        <authorList>
            <person name="Yeh Z.-Y."/>
            <person name="Ni N.-T."/>
            <person name="Lo P.-H."/>
            <person name="Mushyakhwo K."/>
            <person name="Lin C.-F."/>
            <person name="Nai Y.-S."/>
        </authorList>
    </citation>
    <scope>NUCLEOTIDE SEQUENCE</scope>
    <source>
        <strain evidence="1">NCHU-NPUST-175</strain>
    </source>
</reference>
<comment type="caution">
    <text evidence="1">The sequence shown here is derived from an EMBL/GenBank/DDBJ whole genome shotgun (WGS) entry which is preliminary data.</text>
</comment>
<keyword evidence="2" id="KW-1185">Reference proteome</keyword>
<evidence type="ECO:0000313" key="1">
    <source>
        <dbReference type="EMBL" id="KAL3952678.1"/>
    </source>
</evidence>